<reference evidence="2 3" key="1">
    <citation type="submission" date="2018-11" db="EMBL/GenBank/DDBJ databases">
        <authorList>
            <consortium name="Pathogen Informatics"/>
        </authorList>
    </citation>
    <scope>NUCLEOTIDE SEQUENCE [LARGE SCALE GENOMIC DNA]</scope>
</reference>
<keyword evidence="3" id="KW-1185">Reference proteome</keyword>
<dbReference type="AlphaFoldDB" id="A0A3P7MGH7"/>
<gene>
    <name evidence="2" type="ORF">DILT_LOCUS15209</name>
</gene>
<keyword evidence="1" id="KW-0812">Transmembrane</keyword>
<evidence type="ECO:0000313" key="2">
    <source>
        <dbReference type="EMBL" id="VDN28604.1"/>
    </source>
</evidence>
<protein>
    <submittedName>
        <fullName evidence="2">Uncharacterized protein</fullName>
    </submittedName>
</protein>
<name>A0A3P7MGH7_DIBLA</name>
<sequence>MDPMPGNRTTVYVQGKRDCQGAASQTAPLSHLEPSPAYYTHNGAFTNASLFLMSFCLFMFNPFVISIKKEEGSGAPRESANGKSLYSPFYGGAGMPVSQLLSALSFNTHPDAEAAAAPLSPILLWGMYAAQWIVALILLFFCLYPFGRD</sequence>
<feature type="non-terminal residue" evidence="2">
    <location>
        <position position="149"/>
    </location>
</feature>
<feature type="transmembrane region" description="Helical" evidence="1">
    <location>
        <begin position="122"/>
        <end position="146"/>
    </location>
</feature>
<keyword evidence="1" id="KW-1133">Transmembrane helix</keyword>
<evidence type="ECO:0000256" key="1">
    <source>
        <dbReference type="SAM" id="Phobius"/>
    </source>
</evidence>
<keyword evidence="1" id="KW-0472">Membrane</keyword>
<feature type="transmembrane region" description="Helical" evidence="1">
    <location>
        <begin position="85"/>
        <end position="102"/>
    </location>
</feature>
<organism evidence="2 3">
    <name type="scientific">Dibothriocephalus latus</name>
    <name type="common">Fish tapeworm</name>
    <name type="synonym">Diphyllobothrium latum</name>
    <dbReference type="NCBI Taxonomy" id="60516"/>
    <lineage>
        <taxon>Eukaryota</taxon>
        <taxon>Metazoa</taxon>
        <taxon>Spiralia</taxon>
        <taxon>Lophotrochozoa</taxon>
        <taxon>Platyhelminthes</taxon>
        <taxon>Cestoda</taxon>
        <taxon>Eucestoda</taxon>
        <taxon>Diphyllobothriidea</taxon>
        <taxon>Diphyllobothriidae</taxon>
        <taxon>Dibothriocephalus</taxon>
    </lineage>
</organism>
<evidence type="ECO:0000313" key="3">
    <source>
        <dbReference type="Proteomes" id="UP000281553"/>
    </source>
</evidence>
<accession>A0A3P7MGH7</accession>
<dbReference type="Proteomes" id="UP000281553">
    <property type="component" value="Unassembled WGS sequence"/>
</dbReference>
<feature type="transmembrane region" description="Helical" evidence="1">
    <location>
        <begin position="44"/>
        <end position="64"/>
    </location>
</feature>
<dbReference type="OrthoDB" id="2133190at2759"/>
<proteinExistence type="predicted"/>
<dbReference type="EMBL" id="UYRU01077863">
    <property type="protein sequence ID" value="VDN28604.1"/>
    <property type="molecule type" value="Genomic_DNA"/>
</dbReference>